<dbReference type="AlphaFoldDB" id="A0A3B3Z131"/>
<evidence type="ECO:0000313" key="2">
    <source>
        <dbReference type="Proteomes" id="UP000261480"/>
    </source>
</evidence>
<evidence type="ECO:0000313" key="1">
    <source>
        <dbReference type="Ensembl" id="ENSPMEP00000032965.1"/>
    </source>
</evidence>
<reference evidence="1" key="1">
    <citation type="submission" date="2025-08" db="UniProtKB">
        <authorList>
            <consortium name="Ensembl"/>
        </authorList>
    </citation>
    <scope>IDENTIFICATION</scope>
</reference>
<accession>A0A3B3Z131</accession>
<sequence>MSKPKVLNLKDKISGNEADLSLCNLSEVPVRELVSHPAAFI</sequence>
<protein>
    <submittedName>
        <fullName evidence="1">Uncharacterized protein</fullName>
    </submittedName>
</protein>
<reference evidence="1" key="2">
    <citation type="submission" date="2025-09" db="UniProtKB">
        <authorList>
            <consortium name="Ensembl"/>
        </authorList>
    </citation>
    <scope>IDENTIFICATION</scope>
</reference>
<proteinExistence type="predicted"/>
<dbReference type="Ensembl" id="ENSPMET00000034137.1">
    <property type="protein sequence ID" value="ENSPMEP00000032965.1"/>
    <property type="gene ID" value="ENSPMEG00000021193.1"/>
</dbReference>
<dbReference type="STRING" id="48701.ENSPMEP00000032965"/>
<name>A0A3B3Z131_9TELE</name>
<organism evidence="1 2">
    <name type="scientific">Poecilia mexicana</name>
    <dbReference type="NCBI Taxonomy" id="48701"/>
    <lineage>
        <taxon>Eukaryota</taxon>
        <taxon>Metazoa</taxon>
        <taxon>Chordata</taxon>
        <taxon>Craniata</taxon>
        <taxon>Vertebrata</taxon>
        <taxon>Euteleostomi</taxon>
        <taxon>Actinopterygii</taxon>
        <taxon>Neopterygii</taxon>
        <taxon>Teleostei</taxon>
        <taxon>Neoteleostei</taxon>
        <taxon>Acanthomorphata</taxon>
        <taxon>Ovalentaria</taxon>
        <taxon>Atherinomorphae</taxon>
        <taxon>Cyprinodontiformes</taxon>
        <taxon>Poeciliidae</taxon>
        <taxon>Poeciliinae</taxon>
        <taxon>Poecilia</taxon>
    </lineage>
</organism>
<dbReference type="Proteomes" id="UP000261480">
    <property type="component" value="Unplaced"/>
</dbReference>
<keyword evidence="2" id="KW-1185">Reference proteome</keyword>